<proteinExistence type="inferred from homology"/>
<keyword evidence="4 7" id="KW-1133">Transmembrane helix</keyword>
<organism evidence="9 10">
    <name type="scientific">Clostridium fungisolvens</name>
    <dbReference type="NCBI Taxonomy" id="1604897"/>
    <lineage>
        <taxon>Bacteria</taxon>
        <taxon>Bacillati</taxon>
        <taxon>Bacillota</taxon>
        <taxon>Clostridia</taxon>
        <taxon>Eubacteriales</taxon>
        <taxon>Clostridiaceae</taxon>
        <taxon>Clostridium</taxon>
    </lineage>
</organism>
<dbReference type="AlphaFoldDB" id="A0A6V8SG57"/>
<dbReference type="Proteomes" id="UP000580568">
    <property type="component" value="Unassembled WGS sequence"/>
</dbReference>
<evidence type="ECO:0000256" key="5">
    <source>
        <dbReference type="ARBA" id="ARBA00023136"/>
    </source>
</evidence>
<reference evidence="9 10" key="1">
    <citation type="submission" date="2020-07" db="EMBL/GenBank/DDBJ databases">
        <title>A new beta-1,3-glucan-decomposing anaerobic bacterium isolated from anoxic soil subjected to biological soil disinfestation.</title>
        <authorList>
            <person name="Ueki A."/>
            <person name="Tonouchi A."/>
        </authorList>
    </citation>
    <scope>NUCLEOTIDE SEQUENCE [LARGE SCALE GENOMIC DNA]</scope>
    <source>
        <strain evidence="9 10">TW1</strain>
    </source>
</reference>
<evidence type="ECO:0000256" key="4">
    <source>
        <dbReference type="ARBA" id="ARBA00022989"/>
    </source>
</evidence>
<keyword evidence="5 7" id="KW-0472">Membrane</keyword>
<keyword evidence="3 7" id="KW-0812">Transmembrane</keyword>
<dbReference type="GO" id="GO:0015744">
    <property type="term" value="P:succinate transport"/>
    <property type="evidence" value="ECO:0007669"/>
    <property type="project" value="TreeGrafter"/>
</dbReference>
<evidence type="ECO:0000256" key="6">
    <source>
        <dbReference type="ARBA" id="ARBA00034125"/>
    </source>
</evidence>
<keyword evidence="2" id="KW-1003">Cell membrane</keyword>
<keyword evidence="10" id="KW-1185">Reference proteome</keyword>
<gene>
    <name evidence="9" type="ORF">bsdtw1_01787</name>
</gene>
<evidence type="ECO:0000256" key="2">
    <source>
        <dbReference type="ARBA" id="ARBA00022475"/>
    </source>
</evidence>
<feature type="transmembrane region" description="Helical" evidence="7">
    <location>
        <begin position="164"/>
        <end position="185"/>
    </location>
</feature>
<protein>
    <submittedName>
        <fullName evidence="9">Inner membrane protein YjjP</fullName>
    </submittedName>
</protein>
<name>A0A6V8SG57_9CLOT</name>
<feature type="domain" description="Threonine/serine exporter-like N-terminal" evidence="8">
    <location>
        <begin position="9"/>
        <end position="245"/>
    </location>
</feature>
<comment type="caution">
    <text evidence="9">The sequence shown here is derived from an EMBL/GenBank/DDBJ whole genome shotgun (WGS) entry which is preliminary data.</text>
</comment>
<comment type="subcellular location">
    <subcellularLocation>
        <location evidence="1">Cell membrane</location>
        <topology evidence="1">Multi-pass membrane protein</topology>
    </subcellularLocation>
</comment>
<sequence>MTVENVSEIALMAGGILLENGAETHRIEGTVSSICQSYGLNAECLSMSNGILLSTQDSAHRKVTSMKKVCPKQVDLYRIELINSFSRKLKNNKISYEDAIKILESIQDSPTFTFPVRIFASCMTGFVYSLFFNGSLIDGIASIFVCLITYLITEKISNFGISQFFKYYLAGFIIGGTSLLSHILFPSIKENNVITGSIMILLPGVVLTNGIKDVIFGYFSAGIAKFCEALIIITAVSAGVGTALLIGMKGFY</sequence>
<dbReference type="PANTHER" id="PTHR34390">
    <property type="entry name" value="UPF0442 PROTEIN YJJB-RELATED"/>
    <property type="match status" value="1"/>
</dbReference>
<dbReference type="GO" id="GO:0005886">
    <property type="term" value="C:plasma membrane"/>
    <property type="evidence" value="ECO:0007669"/>
    <property type="project" value="UniProtKB-SubCell"/>
</dbReference>
<evidence type="ECO:0000313" key="9">
    <source>
        <dbReference type="EMBL" id="GFP75696.1"/>
    </source>
</evidence>
<evidence type="ECO:0000256" key="7">
    <source>
        <dbReference type="SAM" id="Phobius"/>
    </source>
</evidence>
<dbReference type="EMBL" id="BLZR01000001">
    <property type="protein sequence ID" value="GFP75696.1"/>
    <property type="molecule type" value="Genomic_DNA"/>
</dbReference>
<evidence type="ECO:0000313" key="10">
    <source>
        <dbReference type="Proteomes" id="UP000580568"/>
    </source>
</evidence>
<evidence type="ECO:0000256" key="1">
    <source>
        <dbReference type="ARBA" id="ARBA00004651"/>
    </source>
</evidence>
<comment type="similarity">
    <text evidence="6">Belongs to the ThrE exporter (TC 2.A.79) family.</text>
</comment>
<evidence type="ECO:0000259" key="8">
    <source>
        <dbReference type="Pfam" id="PF06738"/>
    </source>
</evidence>
<dbReference type="Pfam" id="PF06738">
    <property type="entry name" value="ThrE"/>
    <property type="match status" value="1"/>
</dbReference>
<dbReference type="GO" id="GO:0022857">
    <property type="term" value="F:transmembrane transporter activity"/>
    <property type="evidence" value="ECO:0007669"/>
    <property type="project" value="InterPro"/>
</dbReference>
<dbReference type="InterPro" id="IPR010619">
    <property type="entry name" value="ThrE-like_N"/>
</dbReference>
<feature type="transmembrane region" description="Helical" evidence="7">
    <location>
        <begin position="191"/>
        <end position="211"/>
    </location>
</feature>
<feature type="transmembrane region" description="Helical" evidence="7">
    <location>
        <begin position="126"/>
        <end position="152"/>
    </location>
</feature>
<feature type="transmembrane region" description="Helical" evidence="7">
    <location>
        <begin position="223"/>
        <end position="246"/>
    </location>
</feature>
<evidence type="ECO:0000256" key="3">
    <source>
        <dbReference type="ARBA" id="ARBA00022692"/>
    </source>
</evidence>
<dbReference type="InterPro" id="IPR050539">
    <property type="entry name" value="ThrE_Dicarb/AminoAcid_Exp"/>
</dbReference>
<dbReference type="RefSeq" id="WP_183277181.1">
    <property type="nucleotide sequence ID" value="NZ_BLZR01000001.1"/>
</dbReference>
<accession>A0A6V8SG57</accession>
<dbReference type="PANTHER" id="PTHR34390:SF2">
    <property type="entry name" value="SUCCINATE TRANSPORTER SUBUNIT YJJP-RELATED"/>
    <property type="match status" value="1"/>
</dbReference>